<accession>A0AAU9K7L7</accession>
<name>A0AAU9K7L7_9CILI</name>
<dbReference type="PROSITE" id="PS50157">
    <property type="entry name" value="ZINC_FINGER_C2H2_2"/>
    <property type="match status" value="1"/>
</dbReference>
<dbReference type="Proteomes" id="UP001162131">
    <property type="component" value="Unassembled WGS sequence"/>
</dbReference>
<evidence type="ECO:0000313" key="4">
    <source>
        <dbReference type="Proteomes" id="UP001162131"/>
    </source>
</evidence>
<comment type="caution">
    <text evidence="3">The sequence shown here is derived from an EMBL/GenBank/DDBJ whole genome shotgun (WGS) entry which is preliminary data.</text>
</comment>
<evidence type="ECO:0000259" key="2">
    <source>
        <dbReference type="PROSITE" id="PS50157"/>
    </source>
</evidence>
<gene>
    <name evidence="3" type="ORF">BSTOLATCC_MIC59783</name>
</gene>
<dbReference type="AlphaFoldDB" id="A0AAU9K7L7"/>
<dbReference type="GO" id="GO:0008270">
    <property type="term" value="F:zinc ion binding"/>
    <property type="evidence" value="ECO:0007669"/>
    <property type="project" value="UniProtKB-KW"/>
</dbReference>
<keyword evidence="1" id="KW-0479">Metal-binding</keyword>
<reference evidence="3" key="1">
    <citation type="submission" date="2021-09" db="EMBL/GenBank/DDBJ databases">
        <authorList>
            <consortium name="AG Swart"/>
            <person name="Singh M."/>
            <person name="Singh A."/>
            <person name="Seah K."/>
            <person name="Emmerich C."/>
        </authorList>
    </citation>
    <scope>NUCLEOTIDE SEQUENCE</scope>
    <source>
        <strain evidence="3">ATCC30299</strain>
    </source>
</reference>
<protein>
    <recommendedName>
        <fullName evidence="2">C2H2-type domain-containing protein</fullName>
    </recommendedName>
</protein>
<proteinExistence type="predicted"/>
<dbReference type="PROSITE" id="PS00028">
    <property type="entry name" value="ZINC_FINGER_C2H2_1"/>
    <property type="match status" value="1"/>
</dbReference>
<dbReference type="EMBL" id="CAJZBQ010000057">
    <property type="protein sequence ID" value="CAG9333977.1"/>
    <property type="molecule type" value="Genomic_DNA"/>
</dbReference>
<keyword evidence="1" id="KW-0862">Zinc</keyword>
<evidence type="ECO:0000313" key="3">
    <source>
        <dbReference type="EMBL" id="CAG9333977.1"/>
    </source>
</evidence>
<keyword evidence="4" id="KW-1185">Reference proteome</keyword>
<evidence type="ECO:0000256" key="1">
    <source>
        <dbReference type="PROSITE-ProRule" id="PRU00042"/>
    </source>
</evidence>
<organism evidence="3 4">
    <name type="scientific">Blepharisma stoltei</name>
    <dbReference type="NCBI Taxonomy" id="1481888"/>
    <lineage>
        <taxon>Eukaryota</taxon>
        <taxon>Sar</taxon>
        <taxon>Alveolata</taxon>
        <taxon>Ciliophora</taxon>
        <taxon>Postciliodesmatophora</taxon>
        <taxon>Heterotrichea</taxon>
        <taxon>Heterotrichida</taxon>
        <taxon>Blepharismidae</taxon>
        <taxon>Blepharisma</taxon>
    </lineage>
</organism>
<dbReference type="InterPro" id="IPR013087">
    <property type="entry name" value="Znf_C2H2_type"/>
</dbReference>
<feature type="domain" description="C2H2-type" evidence="2">
    <location>
        <begin position="15"/>
        <end position="43"/>
    </location>
</feature>
<keyword evidence="1" id="KW-0863">Zinc-finger</keyword>
<sequence length="72" mass="8543">MDTLCRYCGVFEAYYQCDSCKKQFCIEDWFKAHPKALHQQLRIILPINKKSSETLLKLLEFIKKESLIFLIA</sequence>